<keyword evidence="5 7" id="KW-0472">Membrane</keyword>
<name>A0A1Y1RZB7_9SPIO</name>
<accession>A0A1Y1RZB7</accession>
<gene>
    <name evidence="9" type="ORF">B4O97_07940</name>
</gene>
<dbReference type="STRING" id="1963862.B4O97_07940"/>
<dbReference type="Proteomes" id="UP000192343">
    <property type="component" value="Unassembled WGS sequence"/>
</dbReference>
<keyword evidence="2" id="KW-1003">Cell membrane</keyword>
<protein>
    <recommendedName>
        <fullName evidence="8">SSD domain-containing protein</fullName>
    </recommendedName>
</protein>
<reference evidence="9 10" key="1">
    <citation type="submission" date="2017-03" db="EMBL/GenBank/DDBJ databases">
        <title>Draft Genome sequence of Marispirochaeta sp. strain JC444.</title>
        <authorList>
            <person name="Shivani Y."/>
            <person name="Subhash Y."/>
            <person name="Sasikala C."/>
            <person name="Ramana C."/>
        </authorList>
    </citation>
    <scope>NUCLEOTIDE SEQUENCE [LARGE SCALE GENOMIC DNA]</scope>
    <source>
        <strain evidence="9 10">JC444</strain>
    </source>
</reference>
<comment type="subcellular location">
    <subcellularLocation>
        <location evidence="1">Cell membrane</location>
        <topology evidence="1">Multi-pass membrane protein</topology>
    </subcellularLocation>
</comment>
<evidence type="ECO:0000256" key="2">
    <source>
        <dbReference type="ARBA" id="ARBA00022475"/>
    </source>
</evidence>
<feature type="transmembrane region" description="Helical" evidence="7">
    <location>
        <begin position="214"/>
        <end position="231"/>
    </location>
</feature>
<dbReference type="PANTHER" id="PTHR33406">
    <property type="entry name" value="MEMBRANE PROTEIN MJ1562-RELATED"/>
    <property type="match status" value="1"/>
</dbReference>
<dbReference type="OrthoDB" id="9809027at2"/>
<feature type="compositionally biased region" description="Basic and acidic residues" evidence="6">
    <location>
        <begin position="537"/>
        <end position="546"/>
    </location>
</feature>
<keyword evidence="3 7" id="KW-0812">Transmembrane</keyword>
<feature type="transmembrane region" description="Helical" evidence="7">
    <location>
        <begin position="736"/>
        <end position="760"/>
    </location>
</feature>
<organism evidence="9 10">
    <name type="scientific">Marispirochaeta aestuarii</name>
    <dbReference type="NCBI Taxonomy" id="1963862"/>
    <lineage>
        <taxon>Bacteria</taxon>
        <taxon>Pseudomonadati</taxon>
        <taxon>Spirochaetota</taxon>
        <taxon>Spirochaetia</taxon>
        <taxon>Spirochaetales</taxon>
        <taxon>Spirochaetaceae</taxon>
        <taxon>Marispirochaeta</taxon>
    </lineage>
</organism>
<dbReference type="RefSeq" id="WP_083049816.1">
    <property type="nucleotide sequence ID" value="NZ_MWQY01000007.1"/>
</dbReference>
<dbReference type="PROSITE" id="PS50156">
    <property type="entry name" value="SSD"/>
    <property type="match status" value="2"/>
</dbReference>
<evidence type="ECO:0000256" key="5">
    <source>
        <dbReference type="ARBA" id="ARBA00023136"/>
    </source>
</evidence>
<sequence>MKLLYRYPMINILLFLGITLFFSLQLPDLRFDNEVLNFLPEDNPARLAVKEQQELFGGVMLIDVAMEAPEDSILQPEALGILRDITRRMEEIPGVEEVKSLFSTDYIRGTRGGMVVEALIPGEGPYTPEDAAALKEKLISWKIYHGLLISRDYSATQIGVRYSTELSPEEQETIYREILNITDTYAETPYRFHVAGTPALTVLVSNNMRSDLKTLVPFVLIVLLLVLSLTFRRLLGVLLPMITVSISTVWIIGVMALLHIPLSILGTVIPVLMLAVGSAYGIHLMSRYFDEADPKEEQREIVFRTLRHVGQPVALAGITTIIGFGSLGVSQIVPMRSFGIFTALGVVIALITALLFLPSVLLLRRRPYQKRRPGTGSGGVFMRTLLEKLLANTTKGKTAVLVIALLVSLGAAWGAAQLIVDNALVEYFKDSTHIRISDRFIREKFVGTKSFDIIISGEKPGDMAEPRILAAMDKLAAWLEKNYSQVAKVVSFSDFIRRMNQVMHVDEPGKLGSENIPAADSSWSESEEWSESAFSRNDPKSGTEHDPWAEAAAWSTGPEIQETKQANTAAADPYTAAAELLFQACAGADTMEIGTSELIRLTGVLTNRDGLAWDEIPADPLRYGLESPEDLRNLISQYLLLYSGSLDSFADDGLEPRTARMAVSLSTPGNIFTKELLQAIETFVSKNFPPGYSVGYAGIALAEKAVSDLVTGAAIQSILLSLAAVFIIVSLNHRSLAVGLIGAVPLGLTVLINFGVMGISGIKLDIATSMVGSVAIGIGIDYTIHFLSAYRQARLVTEDVSQVTASALRTSGKAIIYNALSVAAGFLVLGFSRFNPLMYLGILISLTMITSAVASLTVVPGLLNTFKPAGMARSPGPHLTNQKEDT</sequence>
<comment type="caution">
    <text evidence="9">The sequence shown here is derived from an EMBL/GenBank/DDBJ whole genome shotgun (WGS) entry which is preliminary data.</text>
</comment>
<dbReference type="SUPFAM" id="SSF82866">
    <property type="entry name" value="Multidrug efflux transporter AcrB transmembrane domain"/>
    <property type="match status" value="2"/>
</dbReference>
<proteinExistence type="predicted"/>
<evidence type="ECO:0000256" key="3">
    <source>
        <dbReference type="ARBA" id="ARBA00022692"/>
    </source>
</evidence>
<dbReference type="AlphaFoldDB" id="A0A1Y1RZB7"/>
<feature type="domain" description="SSD" evidence="8">
    <location>
        <begin position="738"/>
        <end position="865"/>
    </location>
</feature>
<feature type="transmembrane region" description="Helical" evidence="7">
    <location>
        <begin position="238"/>
        <end position="258"/>
    </location>
</feature>
<feature type="transmembrane region" description="Helical" evidence="7">
    <location>
        <begin position="837"/>
        <end position="863"/>
    </location>
</feature>
<feature type="transmembrane region" description="Helical" evidence="7">
    <location>
        <begin position="398"/>
        <end position="420"/>
    </location>
</feature>
<evidence type="ECO:0000259" key="8">
    <source>
        <dbReference type="PROSITE" id="PS50156"/>
    </source>
</evidence>
<dbReference type="Gene3D" id="1.20.1640.10">
    <property type="entry name" value="Multidrug efflux transporter AcrB transmembrane domain"/>
    <property type="match status" value="2"/>
</dbReference>
<dbReference type="PANTHER" id="PTHR33406:SF13">
    <property type="entry name" value="MEMBRANE PROTEIN YDFJ"/>
    <property type="match status" value="1"/>
</dbReference>
<feature type="transmembrane region" description="Helical" evidence="7">
    <location>
        <begin position="814"/>
        <end position="831"/>
    </location>
</feature>
<keyword evidence="10" id="KW-1185">Reference proteome</keyword>
<dbReference type="InterPro" id="IPR004869">
    <property type="entry name" value="MMPL_dom"/>
</dbReference>
<evidence type="ECO:0000313" key="10">
    <source>
        <dbReference type="Proteomes" id="UP000192343"/>
    </source>
</evidence>
<feature type="transmembrane region" description="Helical" evidence="7">
    <location>
        <begin position="313"/>
        <end position="333"/>
    </location>
</feature>
<dbReference type="InterPro" id="IPR050545">
    <property type="entry name" value="Mycobact_MmpL"/>
</dbReference>
<evidence type="ECO:0000256" key="4">
    <source>
        <dbReference type="ARBA" id="ARBA00022989"/>
    </source>
</evidence>
<dbReference type="GO" id="GO:0005886">
    <property type="term" value="C:plasma membrane"/>
    <property type="evidence" value="ECO:0007669"/>
    <property type="project" value="UniProtKB-SubCell"/>
</dbReference>
<dbReference type="EMBL" id="MWQY01000007">
    <property type="protein sequence ID" value="ORC35990.1"/>
    <property type="molecule type" value="Genomic_DNA"/>
</dbReference>
<dbReference type="InterPro" id="IPR000731">
    <property type="entry name" value="SSD"/>
</dbReference>
<evidence type="ECO:0000256" key="7">
    <source>
        <dbReference type="SAM" id="Phobius"/>
    </source>
</evidence>
<feature type="transmembrane region" description="Helical" evidence="7">
    <location>
        <begin position="339"/>
        <end position="363"/>
    </location>
</feature>
<feature type="region of interest" description="Disordered" evidence="6">
    <location>
        <begin position="508"/>
        <end position="546"/>
    </location>
</feature>
<feature type="transmembrane region" description="Helical" evidence="7">
    <location>
        <begin position="766"/>
        <end position="784"/>
    </location>
</feature>
<dbReference type="Pfam" id="PF03176">
    <property type="entry name" value="MMPL"/>
    <property type="match status" value="2"/>
</dbReference>
<feature type="transmembrane region" description="Helical" evidence="7">
    <location>
        <begin position="264"/>
        <end position="285"/>
    </location>
</feature>
<feature type="domain" description="SSD" evidence="8">
    <location>
        <begin position="241"/>
        <end position="363"/>
    </location>
</feature>
<feature type="transmembrane region" description="Helical" evidence="7">
    <location>
        <begin position="709"/>
        <end position="729"/>
    </location>
</feature>
<evidence type="ECO:0000256" key="6">
    <source>
        <dbReference type="SAM" id="MobiDB-lite"/>
    </source>
</evidence>
<evidence type="ECO:0000313" key="9">
    <source>
        <dbReference type="EMBL" id="ORC35990.1"/>
    </source>
</evidence>
<keyword evidence="4 7" id="KW-1133">Transmembrane helix</keyword>
<evidence type="ECO:0000256" key="1">
    <source>
        <dbReference type="ARBA" id="ARBA00004651"/>
    </source>
</evidence>